<keyword evidence="4" id="KW-1185">Reference proteome</keyword>
<keyword evidence="1" id="KW-0732">Signal</keyword>
<evidence type="ECO:0000259" key="2">
    <source>
        <dbReference type="Pfam" id="PF07833"/>
    </source>
</evidence>
<dbReference type="STRING" id="1852522.SAMN06295960_1842"/>
<sequence>MNKRLGYSLAAALLAVTLLGNEASALSYKSTQRPIEIILDGQKIKFHDSRPVVSTSGTTYVPIRVVSEQLGAKVTWDARQGKAVIAKGDSRIELTESSKQAMVNGTIVALDAPMVVQNGRTLVPLRFVSEALQVEVKFDDKSYYIFMKSDQYDESAKYDPYGRKIRTTNLPKNAQDFPYILEDIPNEMYEMELFYDPFFKNSFKDVLKTQKHYMLRLDNVNAWKAKIEKYYSLILNANYENIDFNWAKEAHSFLNILGTDEDLRSYVNWVKSNKIQLEGSLVAEPSIFYHGGDTFRMRTKFKFKIKNFNKYENLIYDSSFHLTKNDNGNLPEYQKDVWYEGIADIRLSSTIGGAVYTPKLQVSGTTSLFRGNALIRKSE</sequence>
<accession>A0A1X7JZT6</accession>
<reference evidence="3 4" key="1">
    <citation type="submission" date="2017-04" db="EMBL/GenBank/DDBJ databases">
        <authorList>
            <person name="Afonso C.L."/>
            <person name="Miller P.J."/>
            <person name="Scott M.A."/>
            <person name="Spackman E."/>
            <person name="Goraichik I."/>
            <person name="Dimitrov K.M."/>
            <person name="Suarez D.L."/>
            <person name="Swayne D.E."/>
        </authorList>
    </citation>
    <scope>NUCLEOTIDE SEQUENCE [LARGE SCALE GENOMIC DNA]</scope>
    <source>
        <strain evidence="3 4">11</strain>
    </source>
</reference>
<dbReference type="EMBL" id="FXAZ01000002">
    <property type="protein sequence ID" value="SMG33417.1"/>
    <property type="molecule type" value="Genomic_DNA"/>
</dbReference>
<evidence type="ECO:0000313" key="3">
    <source>
        <dbReference type="EMBL" id="SMG33417.1"/>
    </source>
</evidence>
<evidence type="ECO:0000256" key="1">
    <source>
        <dbReference type="SAM" id="SignalP"/>
    </source>
</evidence>
<name>A0A1X7JZT6_9BACL</name>
<dbReference type="InterPro" id="IPR012854">
    <property type="entry name" value="Cu_amine_oxidase-like_N"/>
</dbReference>
<feature type="signal peptide" evidence="1">
    <location>
        <begin position="1"/>
        <end position="25"/>
    </location>
</feature>
<dbReference type="Gene3D" id="3.30.457.10">
    <property type="entry name" value="Copper amine oxidase-like, N-terminal domain"/>
    <property type="match status" value="1"/>
</dbReference>
<dbReference type="OrthoDB" id="2020910at2"/>
<organism evidence="3 4">
    <name type="scientific">Paenibacillus aquistagni</name>
    <dbReference type="NCBI Taxonomy" id="1852522"/>
    <lineage>
        <taxon>Bacteria</taxon>
        <taxon>Bacillati</taxon>
        <taxon>Bacillota</taxon>
        <taxon>Bacilli</taxon>
        <taxon>Bacillales</taxon>
        <taxon>Paenibacillaceae</taxon>
        <taxon>Paenibacillus</taxon>
    </lineage>
</organism>
<feature type="domain" description="Copper amine oxidase-like N-terminal" evidence="2">
    <location>
        <begin position="39"/>
        <end position="143"/>
    </location>
</feature>
<dbReference type="Proteomes" id="UP000193834">
    <property type="component" value="Unassembled WGS sequence"/>
</dbReference>
<protein>
    <submittedName>
        <fullName evidence="3">Copper amine oxidase N-terminal domain-containing protein</fullName>
    </submittedName>
</protein>
<gene>
    <name evidence="3" type="ORF">SAMN06295960_1842</name>
</gene>
<dbReference type="InterPro" id="IPR036582">
    <property type="entry name" value="Mao_N_sf"/>
</dbReference>
<dbReference type="RefSeq" id="WP_085494090.1">
    <property type="nucleotide sequence ID" value="NZ_FXAZ01000002.1"/>
</dbReference>
<dbReference type="Pfam" id="PF07833">
    <property type="entry name" value="Cu_amine_oxidN1"/>
    <property type="match status" value="1"/>
</dbReference>
<dbReference type="SUPFAM" id="SSF55383">
    <property type="entry name" value="Copper amine oxidase, domain N"/>
    <property type="match status" value="1"/>
</dbReference>
<evidence type="ECO:0000313" key="4">
    <source>
        <dbReference type="Proteomes" id="UP000193834"/>
    </source>
</evidence>
<proteinExistence type="predicted"/>
<feature type="chain" id="PRO_5012485431" evidence="1">
    <location>
        <begin position="26"/>
        <end position="379"/>
    </location>
</feature>
<dbReference type="AlphaFoldDB" id="A0A1X7JZT6"/>